<proteinExistence type="predicted"/>
<organism evidence="2 3">
    <name type="scientific">Meloidogyne graminicola</name>
    <dbReference type="NCBI Taxonomy" id="189291"/>
    <lineage>
        <taxon>Eukaryota</taxon>
        <taxon>Metazoa</taxon>
        <taxon>Ecdysozoa</taxon>
        <taxon>Nematoda</taxon>
        <taxon>Chromadorea</taxon>
        <taxon>Rhabditida</taxon>
        <taxon>Tylenchina</taxon>
        <taxon>Tylenchomorpha</taxon>
        <taxon>Tylenchoidea</taxon>
        <taxon>Meloidogynidae</taxon>
        <taxon>Meloidogyninae</taxon>
        <taxon>Meloidogyne</taxon>
    </lineage>
</organism>
<evidence type="ECO:0000313" key="3">
    <source>
        <dbReference type="Proteomes" id="UP000605970"/>
    </source>
</evidence>
<evidence type="ECO:0000313" key="2">
    <source>
        <dbReference type="EMBL" id="KAF7632850.1"/>
    </source>
</evidence>
<comment type="caution">
    <text evidence="2">The sequence shown here is derived from an EMBL/GenBank/DDBJ whole genome shotgun (WGS) entry which is preliminary data.</text>
</comment>
<feature type="region of interest" description="Disordered" evidence="1">
    <location>
        <begin position="1"/>
        <end position="28"/>
    </location>
</feature>
<feature type="compositionally biased region" description="Basic and acidic residues" evidence="1">
    <location>
        <begin position="1"/>
        <end position="17"/>
    </location>
</feature>
<dbReference type="AlphaFoldDB" id="A0A8S9ZI16"/>
<protein>
    <submittedName>
        <fullName evidence="2">Uncharacterized protein</fullName>
    </submittedName>
</protein>
<dbReference type="OrthoDB" id="5912465at2759"/>
<keyword evidence="3" id="KW-1185">Reference proteome</keyword>
<gene>
    <name evidence="2" type="ORF">Mgra_00007709</name>
</gene>
<dbReference type="EMBL" id="JABEBT010000091">
    <property type="protein sequence ID" value="KAF7632850.1"/>
    <property type="molecule type" value="Genomic_DNA"/>
</dbReference>
<evidence type="ECO:0000256" key="1">
    <source>
        <dbReference type="SAM" id="MobiDB-lite"/>
    </source>
</evidence>
<dbReference type="Proteomes" id="UP000605970">
    <property type="component" value="Unassembled WGS sequence"/>
</dbReference>
<name>A0A8S9ZI16_9BILA</name>
<reference evidence="2" key="1">
    <citation type="journal article" date="2020" name="Ecol. Evol.">
        <title>Genome structure and content of the rice root-knot nematode (Meloidogyne graminicola).</title>
        <authorList>
            <person name="Phan N.T."/>
            <person name="Danchin E.G.J."/>
            <person name="Klopp C."/>
            <person name="Perfus-Barbeoch L."/>
            <person name="Kozlowski D.K."/>
            <person name="Koutsovoulos G.D."/>
            <person name="Lopez-Roques C."/>
            <person name="Bouchez O."/>
            <person name="Zahm M."/>
            <person name="Besnard G."/>
            <person name="Bellafiore S."/>
        </authorList>
    </citation>
    <scope>NUCLEOTIDE SEQUENCE</scope>
    <source>
        <strain evidence="2">VN-18</strain>
    </source>
</reference>
<accession>A0A8S9ZI16</accession>
<sequence>MKEDELKREEKKEEEKKIRRKGKSSITDHQKSLGWTQWTECRISNNKQKLGIQSRWKVCTGSKVCGRKKNNICRSQDCCPILGSCHLGIQFKENGKNANWCKILITSMYPQFLIHQIQIICSILKLFGLIRDIEIESVFVFALNEAEKKKLVKTKHIIQKQCF</sequence>